<protein>
    <recommendedName>
        <fullName evidence="7">Phage shock protein PspC N-terminal domain-containing protein</fullName>
    </recommendedName>
</protein>
<feature type="transmembrane region" description="Helical" evidence="6">
    <location>
        <begin position="140"/>
        <end position="165"/>
    </location>
</feature>
<name>A0A0E9LWT7_9BACT</name>
<evidence type="ECO:0000256" key="2">
    <source>
        <dbReference type="ARBA" id="ARBA00022475"/>
    </source>
</evidence>
<keyword evidence="2" id="KW-1003">Cell membrane</keyword>
<dbReference type="EMBL" id="BAZW01000008">
    <property type="protein sequence ID" value="GAO29340.1"/>
    <property type="molecule type" value="Genomic_DNA"/>
</dbReference>
<keyword evidence="4 6" id="KW-1133">Transmembrane helix</keyword>
<evidence type="ECO:0000259" key="7">
    <source>
        <dbReference type="Pfam" id="PF04024"/>
    </source>
</evidence>
<evidence type="ECO:0000256" key="6">
    <source>
        <dbReference type="SAM" id="Phobius"/>
    </source>
</evidence>
<dbReference type="InterPro" id="IPR052027">
    <property type="entry name" value="PspC"/>
</dbReference>
<keyword evidence="9" id="KW-1185">Reference proteome</keyword>
<dbReference type="PANTHER" id="PTHR33885:SF3">
    <property type="entry name" value="PHAGE SHOCK PROTEIN C"/>
    <property type="match status" value="1"/>
</dbReference>
<dbReference type="Proteomes" id="UP000032900">
    <property type="component" value="Unassembled WGS sequence"/>
</dbReference>
<keyword evidence="3 6" id="KW-0812">Transmembrane</keyword>
<dbReference type="RefSeq" id="WP_062123561.1">
    <property type="nucleotide sequence ID" value="NZ_BAZW01000008.1"/>
</dbReference>
<feature type="domain" description="Phage shock protein PspC N-terminal" evidence="7">
    <location>
        <begin position="110"/>
        <end position="167"/>
    </location>
</feature>
<feature type="transmembrane region" description="Helical" evidence="6">
    <location>
        <begin position="116"/>
        <end position="134"/>
    </location>
</feature>
<evidence type="ECO:0000256" key="3">
    <source>
        <dbReference type="ARBA" id="ARBA00022692"/>
    </source>
</evidence>
<comment type="subcellular location">
    <subcellularLocation>
        <location evidence="1">Cell membrane</location>
        <topology evidence="1">Single-pass membrane protein</topology>
    </subcellularLocation>
</comment>
<dbReference type="PANTHER" id="PTHR33885">
    <property type="entry name" value="PHAGE SHOCK PROTEIN C"/>
    <property type="match status" value="1"/>
</dbReference>
<dbReference type="InterPro" id="IPR007168">
    <property type="entry name" value="Phageshock_PspC_N"/>
</dbReference>
<feature type="transmembrane region" description="Helical" evidence="6">
    <location>
        <begin position="259"/>
        <end position="281"/>
    </location>
</feature>
<evidence type="ECO:0000256" key="5">
    <source>
        <dbReference type="ARBA" id="ARBA00023136"/>
    </source>
</evidence>
<proteinExistence type="predicted"/>
<feature type="transmembrane region" description="Helical" evidence="6">
    <location>
        <begin position="288"/>
        <end position="311"/>
    </location>
</feature>
<dbReference type="AlphaFoldDB" id="A0A0E9LWT7"/>
<evidence type="ECO:0000313" key="9">
    <source>
        <dbReference type="Proteomes" id="UP000032900"/>
    </source>
</evidence>
<sequence>MKKTITINIAATAFFIDDDAYELLKKYQQKLEDWFRTREGGKEIINDIEARMSELFSQRINPKTGVITVSLVEEVISIMGQPEDFSGEGDAEEEKGPASEWSGATFYTRKRLYRDLDNKVLGGVCGGIAAYFNLDPVLVRVIFAVLPFLSFGAIIPVYIVLWIAVPPAVTTTQRLEMRGENITVSNIEKNIKEQYENVKSEFSNFKKSKTYKDGEAYLNRMKKRDKNVFIFVAIVIGLLFFTRMIGFHGPAFHFVHLPFAHLAFPGIVPLLILILILALIFRSAMKGFLILIAVIIIIGFIMMLTGGFSFFPWHMALL</sequence>
<accession>A0A0E9LWT7</accession>
<dbReference type="OrthoDB" id="5772680at2"/>
<reference evidence="8 9" key="1">
    <citation type="journal article" date="2015" name="Microbes Environ.">
        <title>Distribution and evolution of nitrogen fixation genes in the phylum bacteroidetes.</title>
        <authorList>
            <person name="Inoue J."/>
            <person name="Oshima K."/>
            <person name="Suda W."/>
            <person name="Sakamoto M."/>
            <person name="Iino T."/>
            <person name="Noda S."/>
            <person name="Hongoh Y."/>
            <person name="Hattori M."/>
            <person name="Ohkuma M."/>
        </authorList>
    </citation>
    <scope>NUCLEOTIDE SEQUENCE [LARGE SCALE GENOMIC DNA]</scope>
    <source>
        <strain evidence="8">JCM 15548</strain>
    </source>
</reference>
<organism evidence="8 9">
    <name type="scientific">Geofilum rubicundum JCM 15548</name>
    <dbReference type="NCBI Taxonomy" id="1236989"/>
    <lineage>
        <taxon>Bacteria</taxon>
        <taxon>Pseudomonadati</taxon>
        <taxon>Bacteroidota</taxon>
        <taxon>Bacteroidia</taxon>
        <taxon>Marinilabiliales</taxon>
        <taxon>Marinilabiliaceae</taxon>
        <taxon>Geofilum</taxon>
    </lineage>
</organism>
<keyword evidence="5 6" id="KW-0472">Membrane</keyword>
<dbReference type="STRING" id="1236989.JCM15548_11515"/>
<evidence type="ECO:0000256" key="1">
    <source>
        <dbReference type="ARBA" id="ARBA00004162"/>
    </source>
</evidence>
<gene>
    <name evidence="8" type="ORF">JCM15548_11515</name>
</gene>
<comment type="caution">
    <text evidence="8">The sequence shown here is derived from an EMBL/GenBank/DDBJ whole genome shotgun (WGS) entry which is preliminary data.</text>
</comment>
<dbReference type="GO" id="GO:0005886">
    <property type="term" value="C:plasma membrane"/>
    <property type="evidence" value="ECO:0007669"/>
    <property type="project" value="UniProtKB-SubCell"/>
</dbReference>
<dbReference type="Pfam" id="PF04024">
    <property type="entry name" value="PspC"/>
    <property type="match status" value="1"/>
</dbReference>
<evidence type="ECO:0000313" key="8">
    <source>
        <dbReference type="EMBL" id="GAO29340.1"/>
    </source>
</evidence>
<feature type="transmembrane region" description="Helical" evidence="6">
    <location>
        <begin position="228"/>
        <end position="247"/>
    </location>
</feature>
<evidence type="ECO:0000256" key="4">
    <source>
        <dbReference type="ARBA" id="ARBA00022989"/>
    </source>
</evidence>